<keyword evidence="4 6" id="KW-0472">Membrane</keyword>
<evidence type="ECO:0000256" key="3">
    <source>
        <dbReference type="ARBA" id="ARBA00022989"/>
    </source>
</evidence>
<dbReference type="PANTHER" id="PTHR43077:SF10">
    <property type="entry name" value="TRANSPORT PERMEASE PROTEIN"/>
    <property type="match status" value="1"/>
</dbReference>
<dbReference type="PANTHER" id="PTHR43077">
    <property type="entry name" value="TRANSPORT PERMEASE YVFS-RELATED"/>
    <property type="match status" value="1"/>
</dbReference>
<dbReference type="EMBL" id="FZMP01000227">
    <property type="protein sequence ID" value="SNQ62548.1"/>
    <property type="molecule type" value="Genomic_DNA"/>
</dbReference>
<feature type="transmembrane region" description="Helical" evidence="6">
    <location>
        <begin position="576"/>
        <end position="597"/>
    </location>
</feature>
<dbReference type="GO" id="GO:0016020">
    <property type="term" value="C:membrane"/>
    <property type="evidence" value="ECO:0007669"/>
    <property type="project" value="UniProtKB-SubCell"/>
</dbReference>
<comment type="subcellular location">
    <subcellularLocation>
        <location evidence="1">Membrane</location>
        <topology evidence="1">Multi-pass membrane protein</topology>
    </subcellularLocation>
</comment>
<keyword evidence="5" id="KW-0175">Coiled coil</keyword>
<accession>A0A284VTN2</accession>
<dbReference type="InterPro" id="IPR013525">
    <property type="entry name" value="ABC2_TM"/>
</dbReference>
<keyword evidence="2 6" id="KW-0812">Transmembrane</keyword>
<dbReference type="GO" id="GO:0140359">
    <property type="term" value="F:ABC-type transporter activity"/>
    <property type="evidence" value="ECO:0007669"/>
    <property type="project" value="InterPro"/>
</dbReference>
<evidence type="ECO:0000313" key="8">
    <source>
        <dbReference type="EMBL" id="SNQ62548.1"/>
    </source>
</evidence>
<feature type="coiled-coil region" evidence="5">
    <location>
        <begin position="213"/>
        <end position="240"/>
    </location>
</feature>
<evidence type="ECO:0000256" key="6">
    <source>
        <dbReference type="SAM" id="Phobius"/>
    </source>
</evidence>
<feature type="transmembrane region" description="Helical" evidence="6">
    <location>
        <begin position="609"/>
        <end position="628"/>
    </location>
</feature>
<reference evidence="9" key="1">
    <citation type="submission" date="2017-06" db="EMBL/GenBank/DDBJ databases">
        <authorList>
            <person name="Cremers G."/>
        </authorList>
    </citation>
    <scope>NUCLEOTIDE SEQUENCE [LARGE SCALE GENOMIC DNA]</scope>
</reference>
<dbReference type="AlphaFoldDB" id="A0A284VTN2"/>
<feature type="domain" description="ABC transmembrane type-2" evidence="7">
    <location>
        <begin position="400"/>
        <end position="631"/>
    </location>
</feature>
<evidence type="ECO:0000313" key="9">
    <source>
        <dbReference type="Proteomes" id="UP000218615"/>
    </source>
</evidence>
<protein>
    <recommendedName>
        <fullName evidence="7">ABC transmembrane type-2 domain-containing protein</fullName>
    </recommendedName>
</protein>
<feature type="transmembrane region" description="Helical" evidence="6">
    <location>
        <begin position="518"/>
        <end position="542"/>
    </location>
</feature>
<keyword evidence="3 6" id="KW-1133">Transmembrane helix</keyword>
<organism evidence="8 9">
    <name type="scientific">Candidatus Methanoperedens nitratireducens</name>
    <dbReference type="NCBI Taxonomy" id="1392998"/>
    <lineage>
        <taxon>Archaea</taxon>
        <taxon>Methanobacteriati</taxon>
        <taxon>Methanobacteriota</taxon>
        <taxon>Stenosarchaea group</taxon>
        <taxon>Methanomicrobia</taxon>
        <taxon>Methanosarcinales</taxon>
        <taxon>ANME-2 cluster</taxon>
        <taxon>Candidatus Methanoperedentaceae</taxon>
        <taxon>Candidatus Methanoperedens</taxon>
    </lineage>
</organism>
<dbReference type="InterPro" id="IPR051328">
    <property type="entry name" value="T7SS_ABC-Transporter"/>
</dbReference>
<proteinExistence type="predicted"/>
<evidence type="ECO:0000256" key="4">
    <source>
        <dbReference type="ARBA" id="ARBA00023136"/>
    </source>
</evidence>
<name>A0A284VTN2_9EURY</name>
<dbReference type="PROSITE" id="PS51012">
    <property type="entry name" value="ABC_TM2"/>
    <property type="match status" value="1"/>
</dbReference>
<feature type="transmembrane region" description="Helical" evidence="6">
    <location>
        <begin position="482"/>
        <end position="512"/>
    </location>
</feature>
<dbReference type="Pfam" id="PF12698">
    <property type="entry name" value="ABC2_membrane_3"/>
    <property type="match status" value="1"/>
</dbReference>
<evidence type="ECO:0000256" key="2">
    <source>
        <dbReference type="ARBA" id="ARBA00022692"/>
    </source>
</evidence>
<evidence type="ECO:0000256" key="5">
    <source>
        <dbReference type="SAM" id="Coils"/>
    </source>
</evidence>
<evidence type="ECO:0000256" key="1">
    <source>
        <dbReference type="ARBA" id="ARBA00004141"/>
    </source>
</evidence>
<feature type="transmembrane region" description="Helical" evidence="6">
    <location>
        <begin position="438"/>
        <end position="461"/>
    </location>
</feature>
<feature type="transmembrane region" description="Helical" evidence="6">
    <location>
        <begin position="21"/>
        <end position="42"/>
    </location>
</feature>
<dbReference type="Proteomes" id="UP000218615">
    <property type="component" value="Unassembled WGS sequence"/>
</dbReference>
<feature type="transmembrane region" description="Helical" evidence="6">
    <location>
        <begin position="549"/>
        <end position="570"/>
    </location>
</feature>
<gene>
    <name evidence="8" type="ORF">MNV_780016</name>
</gene>
<dbReference type="InterPro" id="IPR047817">
    <property type="entry name" value="ABC2_TM_bact-type"/>
</dbReference>
<keyword evidence="9" id="KW-1185">Reference proteome</keyword>
<evidence type="ECO:0000259" key="7">
    <source>
        <dbReference type="PROSITE" id="PS51012"/>
    </source>
</evidence>
<sequence>MTIGSVIRKDLKVYVRHRKTLLLIFIAPILIMILIGSVFSGASGEGLKDVRLGVGGGSGQGERITRELTNNSMFIIVKENTTDPAVIEEGVRKGKYNAGIFIPEDETQSLRLYIDNSRIQIAPVISMALFSTTEKLSYELTFGFISTLWKNLAQMESELKPLKEGVLQINRSIEGLNRDTRHVLVSLDDINISELNRSVAGMNNTLYLMRSDLIRTADDINTTRKELKELDNNVSSIYNDSVELRDDLKFVIDNIDSTDAALLGIQTDLQDTYNVTCTDPSTPQCVSIAGTIRQIQDTRALMLERTGRIRALYNNLANITQKSAELHEKLNRTDIRLQVMQQSIGNYTLEISNIQGDIMSIENAITSLQNVKTRSANVSIQVNDLASDMANSTAGLVSDIDRTGDVLGEVIARSPAVIASPVKLEQDTVFKGRSYLDFLMPGIISIVLMFVSFLLASITIVQERSKKTLVRTLLTPLSLEGFIIAKISALVLIALLQGIILIIVAFAFYGIVVPVDQLGLLFLVILAYSVSFIGIGMALATFAESENTAMLLSLVLSIPMLFLCGIFFPFESMPALMVWLGGVLPITMGIRALESVLIYQEGFRAITGYLLPLLLYGVAGLGTAYLLLRREVTD</sequence>